<reference evidence="2" key="1">
    <citation type="submission" date="2021-05" db="EMBL/GenBank/DDBJ databases">
        <authorList>
            <person name="Alioto T."/>
            <person name="Alioto T."/>
            <person name="Gomez Garrido J."/>
        </authorList>
    </citation>
    <scope>NUCLEOTIDE SEQUENCE</scope>
</reference>
<dbReference type="EMBL" id="HBUE01058390">
    <property type="protein sequence ID" value="CAG6467401.1"/>
    <property type="molecule type" value="Transcribed_RNA"/>
</dbReference>
<dbReference type="EMBL" id="HBUE01058391">
    <property type="protein sequence ID" value="CAG6467403.1"/>
    <property type="molecule type" value="Transcribed_RNA"/>
</dbReference>
<protein>
    <submittedName>
        <fullName evidence="2">(northern house mosquito) hypothetical protein</fullName>
    </submittedName>
</protein>
<evidence type="ECO:0000313" key="2">
    <source>
        <dbReference type="EMBL" id="CAG6467403.1"/>
    </source>
</evidence>
<name>A0A8D8B4J9_CULPI</name>
<dbReference type="AlphaFoldDB" id="A0A8D8B4J9"/>
<proteinExistence type="predicted"/>
<organism evidence="2">
    <name type="scientific">Culex pipiens</name>
    <name type="common">House mosquito</name>
    <dbReference type="NCBI Taxonomy" id="7175"/>
    <lineage>
        <taxon>Eukaryota</taxon>
        <taxon>Metazoa</taxon>
        <taxon>Ecdysozoa</taxon>
        <taxon>Arthropoda</taxon>
        <taxon>Hexapoda</taxon>
        <taxon>Insecta</taxon>
        <taxon>Pterygota</taxon>
        <taxon>Neoptera</taxon>
        <taxon>Endopterygota</taxon>
        <taxon>Diptera</taxon>
        <taxon>Nematocera</taxon>
        <taxon>Culicoidea</taxon>
        <taxon>Culicidae</taxon>
        <taxon>Culicinae</taxon>
        <taxon>Culicini</taxon>
        <taxon>Culex</taxon>
        <taxon>Culex</taxon>
    </lineage>
</organism>
<feature type="region of interest" description="Disordered" evidence="1">
    <location>
        <begin position="1"/>
        <end position="29"/>
    </location>
</feature>
<accession>A0A8D8B4J9</accession>
<evidence type="ECO:0000256" key="1">
    <source>
        <dbReference type="SAM" id="MobiDB-lite"/>
    </source>
</evidence>
<sequence length="110" mass="12648">MHAKHRSFPRHVPSDEGPTARDIPFSGEEHRGDLLRQRVQVLVQQLPENSSRYRQGCRRPGLRWNRAGSEGAQVLRLRSVRKNVLFDAHAQPKLRNQPRGLLDAQLFVPV</sequence>